<proteinExistence type="predicted"/>
<protein>
    <submittedName>
        <fullName evidence="1">Uncharacterized protein</fullName>
    </submittedName>
</protein>
<gene>
    <name evidence="1" type="ORF">BDM02DRAFT_3107682</name>
</gene>
<sequence length="227" mass="24266">MAMFLIITLFTILYSAHVSANLYVIDPPTRRVCHGGQPCTISWLDDGKAPLLDAIKICYVTLYNGDQRLIQEIDPVDVSTTRSLTFTPSPGAGPNSDTYYVNFTSVDPVDNKPYHEYSSFFIIDNMTGSFDSPVPSLTAPIPIPSSLLTPPSTSTPPPSSTPTPSGMSTSRISPTASPSSSKSFSGPSSPPTSAPSGQNSALNVLPRYSKSIVTVISMVFLALLELR</sequence>
<reference evidence="1" key="1">
    <citation type="submission" date="2019-10" db="EMBL/GenBank/DDBJ databases">
        <authorList>
            <consortium name="DOE Joint Genome Institute"/>
            <person name="Kuo A."/>
            <person name="Miyauchi S."/>
            <person name="Kiss E."/>
            <person name="Drula E."/>
            <person name="Kohler A."/>
            <person name="Sanchez-Garcia M."/>
            <person name="Andreopoulos B."/>
            <person name="Barry K.W."/>
            <person name="Bonito G."/>
            <person name="Buee M."/>
            <person name="Carver A."/>
            <person name="Chen C."/>
            <person name="Cichocki N."/>
            <person name="Clum A."/>
            <person name="Culley D."/>
            <person name="Crous P.W."/>
            <person name="Fauchery L."/>
            <person name="Girlanda M."/>
            <person name="Hayes R."/>
            <person name="Keri Z."/>
            <person name="Labutti K."/>
            <person name="Lipzen A."/>
            <person name="Lombard V."/>
            <person name="Magnuson J."/>
            <person name="Maillard F."/>
            <person name="Morin E."/>
            <person name="Murat C."/>
            <person name="Nolan M."/>
            <person name="Ohm R."/>
            <person name="Pangilinan J."/>
            <person name="Pereira M."/>
            <person name="Perotto S."/>
            <person name="Peter M."/>
            <person name="Riley R."/>
            <person name="Sitrit Y."/>
            <person name="Stielow B."/>
            <person name="Szollosi G."/>
            <person name="Zifcakova L."/>
            <person name="Stursova M."/>
            <person name="Spatafora J.W."/>
            <person name="Tedersoo L."/>
            <person name="Vaario L.-M."/>
            <person name="Yamada A."/>
            <person name="Yan M."/>
            <person name="Wang P."/>
            <person name="Xu J."/>
            <person name="Bruns T."/>
            <person name="Baldrian P."/>
            <person name="Vilgalys R."/>
            <person name="Henrissat B."/>
            <person name="Grigoriev I.V."/>
            <person name="Hibbett D."/>
            <person name="Nagy L.G."/>
            <person name="Martin F.M."/>
        </authorList>
    </citation>
    <scope>NUCLEOTIDE SEQUENCE</scope>
    <source>
        <strain evidence="1">P2</strain>
    </source>
</reference>
<dbReference type="EMBL" id="MU117963">
    <property type="protein sequence ID" value="KAF9653705.1"/>
    <property type="molecule type" value="Genomic_DNA"/>
</dbReference>
<reference evidence="1" key="2">
    <citation type="journal article" date="2020" name="Nat. Commun.">
        <title>Large-scale genome sequencing of mycorrhizal fungi provides insights into the early evolution of symbiotic traits.</title>
        <authorList>
            <person name="Miyauchi S."/>
            <person name="Kiss E."/>
            <person name="Kuo A."/>
            <person name="Drula E."/>
            <person name="Kohler A."/>
            <person name="Sanchez-Garcia M."/>
            <person name="Morin E."/>
            <person name="Andreopoulos B."/>
            <person name="Barry K.W."/>
            <person name="Bonito G."/>
            <person name="Buee M."/>
            <person name="Carver A."/>
            <person name="Chen C."/>
            <person name="Cichocki N."/>
            <person name="Clum A."/>
            <person name="Culley D."/>
            <person name="Crous P.W."/>
            <person name="Fauchery L."/>
            <person name="Girlanda M."/>
            <person name="Hayes R.D."/>
            <person name="Keri Z."/>
            <person name="LaButti K."/>
            <person name="Lipzen A."/>
            <person name="Lombard V."/>
            <person name="Magnuson J."/>
            <person name="Maillard F."/>
            <person name="Murat C."/>
            <person name="Nolan M."/>
            <person name="Ohm R.A."/>
            <person name="Pangilinan J."/>
            <person name="Pereira M.F."/>
            <person name="Perotto S."/>
            <person name="Peter M."/>
            <person name="Pfister S."/>
            <person name="Riley R."/>
            <person name="Sitrit Y."/>
            <person name="Stielow J.B."/>
            <person name="Szollosi G."/>
            <person name="Zifcakova L."/>
            <person name="Stursova M."/>
            <person name="Spatafora J.W."/>
            <person name="Tedersoo L."/>
            <person name="Vaario L.M."/>
            <person name="Yamada A."/>
            <person name="Yan M."/>
            <person name="Wang P."/>
            <person name="Xu J."/>
            <person name="Bruns T."/>
            <person name="Baldrian P."/>
            <person name="Vilgalys R."/>
            <person name="Dunand C."/>
            <person name="Henrissat B."/>
            <person name="Grigoriev I.V."/>
            <person name="Hibbett D."/>
            <person name="Nagy L.G."/>
            <person name="Martin F.M."/>
        </authorList>
    </citation>
    <scope>NUCLEOTIDE SEQUENCE</scope>
    <source>
        <strain evidence="1">P2</strain>
    </source>
</reference>
<dbReference type="Proteomes" id="UP000886501">
    <property type="component" value="Unassembled WGS sequence"/>
</dbReference>
<evidence type="ECO:0000313" key="1">
    <source>
        <dbReference type="EMBL" id="KAF9653705.1"/>
    </source>
</evidence>
<organism evidence="1 2">
    <name type="scientific">Thelephora ganbajun</name>
    <name type="common">Ganba fungus</name>
    <dbReference type="NCBI Taxonomy" id="370292"/>
    <lineage>
        <taxon>Eukaryota</taxon>
        <taxon>Fungi</taxon>
        <taxon>Dikarya</taxon>
        <taxon>Basidiomycota</taxon>
        <taxon>Agaricomycotina</taxon>
        <taxon>Agaricomycetes</taxon>
        <taxon>Thelephorales</taxon>
        <taxon>Thelephoraceae</taxon>
        <taxon>Thelephora</taxon>
    </lineage>
</organism>
<comment type="caution">
    <text evidence="1">The sequence shown here is derived from an EMBL/GenBank/DDBJ whole genome shotgun (WGS) entry which is preliminary data.</text>
</comment>
<name>A0ACB6ZV53_THEGA</name>
<evidence type="ECO:0000313" key="2">
    <source>
        <dbReference type="Proteomes" id="UP000886501"/>
    </source>
</evidence>
<accession>A0ACB6ZV53</accession>
<keyword evidence="2" id="KW-1185">Reference proteome</keyword>